<dbReference type="Proteomes" id="UP000078561">
    <property type="component" value="Unassembled WGS sequence"/>
</dbReference>
<sequence length="367" mass="40902">MDNTLSDDYIEWVNHPFAYSFSAGCMPEPVAPSSSLMPMPPGDLFNDEYMQYLHQPSSDSVSLQHLTYHQQQQQPSPVEEDDNDSLDFSITTPYPFYFPAFMDPPKEHHVPTSLYPHNALTPSTSTRSSASSSSSSTSLSSCTDWSTNFSGDPLSSTSTIPRSYVSLSDVNAFVAKADSIKHSASVHSYMSILNNQESPVTDTSLSPSWYDYLPSSATSFPPPSPQSSSSLPCSSTSPSISPSSTHPNPKLWIKLPKNEPDEEDFETEDTPCCPTLHHHPTESDDYEDMYQDNDDDEDDEDSEDDDYGYFQTATSQKSYAATHRRKKGALNKKHHSNKPNYMMQKSISLVKKGRNVDKAYWVQGCTT</sequence>
<name>A0A168QAI3_ABSGL</name>
<accession>A0A168QAI3</accession>
<evidence type="ECO:0000256" key="1">
    <source>
        <dbReference type="SAM" id="MobiDB-lite"/>
    </source>
</evidence>
<reference evidence="2" key="1">
    <citation type="submission" date="2016-04" db="EMBL/GenBank/DDBJ databases">
        <authorList>
            <person name="Evans L.H."/>
            <person name="Alamgir A."/>
            <person name="Owens N."/>
            <person name="Weber N.D."/>
            <person name="Virtaneva K."/>
            <person name="Barbian K."/>
            <person name="Babar A."/>
            <person name="Rosenke K."/>
        </authorList>
    </citation>
    <scope>NUCLEOTIDE SEQUENCE [LARGE SCALE GENOMIC DNA]</scope>
    <source>
        <strain evidence="2">CBS 101.48</strain>
    </source>
</reference>
<feature type="compositionally biased region" description="Acidic residues" evidence="1">
    <location>
        <begin position="283"/>
        <end position="307"/>
    </location>
</feature>
<protein>
    <submittedName>
        <fullName evidence="2">Uncharacterized protein</fullName>
    </submittedName>
</protein>
<evidence type="ECO:0000313" key="2">
    <source>
        <dbReference type="EMBL" id="SAM04097.1"/>
    </source>
</evidence>
<feature type="region of interest" description="Disordered" evidence="1">
    <location>
        <begin position="218"/>
        <end position="308"/>
    </location>
</feature>
<feature type="compositionally biased region" description="Low complexity" evidence="1">
    <location>
        <begin position="121"/>
        <end position="142"/>
    </location>
</feature>
<dbReference type="EMBL" id="LT554349">
    <property type="protein sequence ID" value="SAM04097.1"/>
    <property type="molecule type" value="Genomic_DNA"/>
</dbReference>
<dbReference type="AlphaFoldDB" id="A0A168QAI3"/>
<feature type="compositionally biased region" description="Acidic residues" evidence="1">
    <location>
        <begin position="260"/>
        <end position="269"/>
    </location>
</feature>
<feature type="region of interest" description="Disordered" evidence="1">
    <location>
        <begin position="112"/>
        <end position="142"/>
    </location>
</feature>
<dbReference type="InParanoid" id="A0A168QAI3"/>
<evidence type="ECO:0000313" key="3">
    <source>
        <dbReference type="Proteomes" id="UP000078561"/>
    </source>
</evidence>
<organism evidence="2">
    <name type="scientific">Absidia glauca</name>
    <name type="common">Pin mould</name>
    <dbReference type="NCBI Taxonomy" id="4829"/>
    <lineage>
        <taxon>Eukaryota</taxon>
        <taxon>Fungi</taxon>
        <taxon>Fungi incertae sedis</taxon>
        <taxon>Mucoromycota</taxon>
        <taxon>Mucoromycotina</taxon>
        <taxon>Mucoromycetes</taxon>
        <taxon>Mucorales</taxon>
        <taxon>Cunninghamellaceae</taxon>
        <taxon>Absidia</taxon>
    </lineage>
</organism>
<keyword evidence="3" id="KW-1185">Reference proteome</keyword>
<proteinExistence type="predicted"/>
<feature type="region of interest" description="Disordered" evidence="1">
    <location>
        <begin position="66"/>
        <end position="85"/>
    </location>
</feature>
<feature type="compositionally biased region" description="Low complexity" evidence="1">
    <location>
        <begin position="226"/>
        <end position="249"/>
    </location>
</feature>
<gene>
    <name evidence="2" type="primary">ABSGL_09957.1 scaffold 11783</name>
</gene>